<sequence>MLSQSLCAFASEQSTCTANKGAYITGTVVSAPKFASASTTIEGVKLTHTRLNVRADQDGKTYDVAIGNVYAVDHVKNASTMPLSLAAIKVNQRLGLCGKKYTSGTGIHWVHNNCGPVPTTSEPNGWVKVIATSGSVSASKTRSQNYCYLWD</sequence>
<dbReference type="Proteomes" id="UP000229897">
    <property type="component" value="Chromosome"/>
</dbReference>
<dbReference type="KEGG" id="mass:CR152_19370"/>
<dbReference type="OrthoDB" id="8635725at2"/>
<gene>
    <name evidence="1" type="ORF">CR152_19370</name>
</gene>
<evidence type="ECO:0000313" key="2">
    <source>
        <dbReference type="Proteomes" id="UP000229897"/>
    </source>
</evidence>
<proteinExistence type="predicted"/>
<name>A0A2D2DVH9_9BURK</name>
<protein>
    <submittedName>
        <fullName evidence="1">Uncharacterized protein</fullName>
    </submittedName>
</protein>
<dbReference type="AlphaFoldDB" id="A0A2D2DVH9"/>
<dbReference type="EMBL" id="CP024608">
    <property type="protein sequence ID" value="ATQ78983.1"/>
    <property type="molecule type" value="Genomic_DNA"/>
</dbReference>
<keyword evidence="2" id="KW-1185">Reference proteome</keyword>
<accession>A0A2D2DVH9</accession>
<organism evidence="1 2">
    <name type="scientific">Massilia violaceinigra</name>
    <dbReference type="NCBI Taxonomy" id="2045208"/>
    <lineage>
        <taxon>Bacteria</taxon>
        <taxon>Pseudomonadati</taxon>
        <taxon>Pseudomonadota</taxon>
        <taxon>Betaproteobacteria</taxon>
        <taxon>Burkholderiales</taxon>
        <taxon>Oxalobacteraceae</taxon>
        <taxon>Telluria group</taxon>
        <taxon>Massilia</taxon>
    </lineage>
</organism>
<reference evidence="1" key="1">
    <citation type="submission" date="2017-10" db="EMBL/GenBank/DDBJ databases">
        <title>Massilia psychrophilum sp. nov., a novel purple-pigmented bacterium isolated from Tianshan glacier, Xinjiang Municipality, China.</title>
        <authorList>
            <person name="Wang H."/>
        </authorList>
    </citation>
    <scope>NUCLEOTIDE SEQUENCE [LARGE SCALE GENOMIC DNA]</scope>
    <source>
        <strain evidence="1">B2</strain>
    </source>
</reference>
<evidence type="ECO:0000313" key="1">
    <source>
        <dbReference type="EMBL" id="ATQ78983.1"/>
    </source>
</evidence>